<comment type="caution">
    <text evidence="3">The sequence shown here is derived from an EMBL/GenBank/DDBJ whole genome shotgun (WGS) entry which is preliminary data.</text>
</comment>
<dbReference type="GO" id="GO:0005525">
    <property type="term" value="F:GTP binding"/>
    <property type="evidence" value="ECO:0007669"/>
    <property type="project" value="InterPro"/>
</dbReference>
<gene>
    <name evidence="3" type="ORF">MKW98_031585</name>
</gene>
<evidence type="ECO:0000259" key="1">
    <source>
        <dbReference type="Pfam" id="PF01926"/>
    </source>
</evidence>
<evidence type="ECO:0000259" key="2">
    <source>
        <dbReference type="Pfam" id="PF02581"/>
    </source>
</evidence>
<dbReference type="InterPro" id="IPR013785">
    <property type="entry name" value="Aldolase_TIM"/>
</dbReference>
<dbReference type="EMBL" id="JAJJMB010014022">
    <property type="protein sequence ID" value="KAI3863993.1"/>
    <property type="molecule type" value="Genomic_DNA"/>
</dbReference>
<dbReference type="InterPro" id="IPR006073">
    <property type="entry name" value="GTP-bd"/>
</dbReference>
<dbReference type="InterPro" id="IPR005225">
    <property type="entry name" value="Small_GTP-bd"/>
</dbReference>
<dbReference type="FunFam" id="3.40.50.300:FF:001052">
    <property type="entry name" value="Probable transmembrane GTPase FZO-like, chloroplastic"/>
    <property type="match status" value="1"/>
</dbReference>
<dbReference type="Pfam" id="PF01926">
    <property type="entry name" value="MMR_HSR1"/>
    <property type="match status" value="1"/>
</dbReference>
<accession>A0AAD4X9Q9</accession>
<dbReference type="InterPro" id="IPR027417">
    <property type="entry name" value="P-loop_NTPase"/>
</dbReference>
<dbReference type="SUPFAM" id="SSF52540">
    <property type="entry name" value="P-loop containing nucleoside triphosphate hydrolases"/>
    <property type="match status" value="1"/>
</dbReference>
<feature type="domain" description="Thiamine phosphate synthase/TenI" evidence="2">
    <location>
        <begin position="95"/>
        <end position="213"/>
    </location>
</feature>
<dbReference type="GO" id="GO:0009228">
    <property type="term" value="P:thiamine biosynthetic process"/>
    <property type="evidence" value="ECO:0007669"/>
    <property type="project" value="UniProtKB-KW"/>
</dbReference>
<dbReference type="GO" id="GO:0010027">
    <property type="term" value="P:thylakoid membrane organization"/>
    <property type="evidence" value="ECO:0007669"/>
    <property type="project" value="TreeGrafter"/>
</dbReference>
<dbReference type="CDD" id="cd09912">
    <property type="entry name" value="DLP_2"/>
    <property type="match status" value="1"/>
</dbReference>
<dbReference type="InterPro" id="IPR051943">
    <property type="entry name" value="TRAFAC_Dynamin-like_GTPase"/>
</dbReference>
<proteinExistence type="predicted"/>
<dbReference type="Pfam" id="PF02581">
    <property type="entry name" value="TMP-TENI"/>
    <property type="match status" value="1"/>
</dbReference>
<evidence type="ECO:0000313" key="3">
    <source>
        <dbReference type="EMBL" id="KAI3863993.1"/>
    </source>
</evidence>
<dbReference type="CDD" id="cd00564">
    <property type="entry name" value="TMP_TenI"/>
    <property type="match status" value="1"/>
</dbReference>
<reference evidence="3" key="1">
    <citation type="submission" date="2022-04" db="EMBL/GenBank/DDBJ databases">
        <title>A functionally conserved STORR gene fusion in Papaver species that diverged 16.8 million years ago.</title>
        <authorList>
            <person name="Catania T."/>
        </authorList>
    </citation>
    <scope>NUCLEOTIDE SEQUENCE</scope>
    <source>
        <strain evidence="3">S-188037</strain>
    </source>
</reference>
<feature type="domain" description="G" evidence="1">
    <location>
        <begin position="359"/>
        <end position="491"/>
    </location>
</feature>
<dbReference type="FunFam" id="3.20.20.70:FF:000243">
    <property type="entry name" value="Probable transmembrane GTPase FZO-like, chloroplastic"/>
    <property type="match status" value="1"/>
</dbReference>
<dbReference type="Gene3D" id="3.20.20.70">
    <property type="entry name" value="Aldolase class I"/>
    <property type="match status" value="1"/>
</dbReference>
<dbReference type="InterPro" id="IPR022998">
    <property type="entry name" value="ThiamineP_synth_TenI"/>
</dbReference>
<dbReference type="SUPFAM" id="SSF51391">
    <property type="entry name" value="Thiamin phosphate synthase"/>
    <property type="match status" value="1"/>
</dbReference>
<dbReference type="PANTHER" id="PTHR43681">
    <property type="entry name" value="TRANSMEMBRANE GTPASE FZO"/>
    <property type="match status" value="1"/>
</dbReference>
<dbReference type="NCBIfam" id="TIGR00231">
    <property type="entry name" value="small_GTP"/>
    <property type="match status" value="1"/>
</dbReference>
<organism evidence="3 4">
    <name type="scientific">Papaver atlanticum</name>
    <dbReference type="NCBI Taxonomy" id="357466"/>
    <lineage>
        <taxon>Eukaryota</taxon>
        <taxon>Viridiplantae</taxon>
        <taxon>Streptophyta</taxon>
        <taxon>Embryophyta</taxon>
        <taxon>Tracheophyta</taxon>
        <taxon>Spermatophyta</taxon>
        <taxon>Magnoliopsida</taxon>
        <taxon>Ranunculales</taxon>
        <taxon>Papaveraceae</taxon>
        <taxon>Papaveroideae</taxon>
        <taxon>Papaver</taxon>
    </lineage>
</organism>
<protein>
    <submittedName>
        <fullName evidence="3">Uncharacterized protein</fullName>
    </submittedName>
</protein>
<dbReference type="Proteomes" id="UP001202328">
    <property type="component" value="Unassembled WGS sequence"/>
</dbReference>
<dbReference type="PANTHER" id="PTHR43681:SF1">
    <property type="entry name" value="SARCALUMENIN"/>
    <property type="match status" value="1"/>
</dbReference>
<sequence length="911" mass="101947">MVSLLSNTGPVHLTKLPLLSKTLISNFPHYDNPLLKFRARRSKLSINSIGKNAFQSNQQQQPRTLFPGGFKRPEIKIPTLILQLSTEDVLRKGEEEEVLNLIDSAVSKWVGIVILDDSEGNGNGGRFYEAARLLKSVIRDRAFLLIAERVDIASAIGASGVVLSDQGLPAIVARNMMMESKSDNTVMLPLVGRCVNTADAALSASNSEGADFLIYRKHRGNDFDSVFQTVKVPVFATFGLKGEQLKLADASKLFQSGAGGLVVSLDDLKLLSDDALRNLFTPVSNKTQDDSRIMDRVEQGKNGVIPFIDLDEKEAEFIEMEKIVLQDAISIIQKAAPLMEEVSLLIDAVSRLDEPFLLVIVGEFNSGKSTVINALLGRRYLKEGVVPTTNEITLLCYAEMDTFEHERCERHPDGQFICYLPAPFLKKINLVDTPGTNVILQRQQRLTEEFVPRSDLVVFVISADRPLTASEVAFLSYIQQWKKRVVFVLNKCDLYQSNSELEEAIAFIKENIQKLMNTEHVILYPVAARSAIQAKLSVGLDGGKNNEELLGTDTRWMSSGFDELEKFLFSFLDRSTDAGMDRMRLKLETPIRIADRLIIACETLVMKERESAIQDLASVNEIVGRAKDYAKKMEYESMSWKRQTSSLIEAARARIVRLIESTLLLSNFDLVASYVFKREKFNLMPVSSTAQSDIIDPAISDAQKLLEEYKMWLQSNSSRERMLYNESLEKRWPSSLNQHDQPHFGTHDLLKREELSVKPLENFSASAAAKLFDQEIREVVLGTFGGLGAAGLSASLLTTVLPTTMEDLLALGLCSAGGFLAVSNLPTRRKEMAEKVRRTADAVARELEEDMRKDLLQNIEDLDNFVKSISKPYQDAAQQRIDSLSKTQEELTGMQKKLQNLQFKIQNLHVS</sequence>
<dbReference type="GO" id="GO:0031969">
    <property type="term" value="C:chloroplast membrane"/>
    <property type="evidence" value="ECO:0007669"/>
    <property type="project" value="TreeGrafter"/>
</dbReference>
<name>A0AAD4X9Q9_9MAGN</name>
<dbReference type="Gene3D" id="3.40.50.300">
    <property type="entry name" value="P-loop containing nucleotide triphosphate hydrolases"/>
    <property type="match status" value="1"/>
</dbReference>
<keyword evidence="4" id="KW-1185">Reference proteome</keyword>
<dbReference type="AlphaFoldDB" id="A0AAD4X9Q9"/>
<dbReference type="InterPro" id="IPR036206">
    <property type="entry name" value="ThiamineP_synth_sf"/>
</dbReference>
<evidence type="ECO:0000313" key="4">
    <source>
        <dbReference type="Proteomes" id="UP001202328"/>
    </source>
</evidence>